<dbReference type="Gene3D" id="3.40.50.720">
    <property type="entry name" value="NAD(P)-binding Rossmann-like Domain"/>
    <property type="match status" value="1"/>
</dbReference>
<evidence type="ECO:0000313" key="5">
    <source>
        <dbReference type="EMBL" id="SVB14506.1"/>
    </source>
</evidence>
<dbReference type="InterPro" id="IPR016211">
    <property type="entry name" value="Glu/Phe/Leu/Val/Trp_DH_bac/arc"/>
</dbReference>
<dbReference type="AlphaFoldDB" id="A0A382BKY3"/>
<dbReference type="Pfam" id="PF02812">
    <property type="entry name" value="ELFV_dehydrog_N"/>
    <property type="match status" value="1"/>
</dbReference>
<reference evidence="5" key="1">
    <citation type="submission" date="2018-05" db="EMBL/GenBank/DDBJ databases">
        <authorList>
            <person name="Lanie J.A."/>
            <person name="Ng W.-L."/>
            <person name="Kazmierczak K.M."/>
            <person name="Andrzejewski T.M."/>
            <person name="Davidsen T.M."/>
            <person name="Wayne K.J."/>
            <person name="Tettelin H."/>
            <person name="Glass J.I."/>
            <person name="Rusch D."/>
            <person name="Podicherti R."/>
            <person name="Tsui H.-C.T."/>
            <person name="Winkler M.E."/>
        </authorList>
    </citation>
    <scope>NUCLEOTIDE SEQUENCE</scope>
</reference>
<name>A0A382BKY3_9ZZZZ</name>
<protein>
    <recommendedName>
        <fullName evidence="4">Glutamate/phenylalanine/leucine/valine/L-tryptophan dehydrogenase C-terminal domain-containing protein</fullName>
    </recommendedName>
</protein>
<accession>A0A382BKY3</accession>
<dbReference type="PANTHER" id="PTHR42722:SF1">
    <property type="entry name" value="VALINE DEHYDROGENASE"/>
    <property type="match status" value="1"/>
</dbReference>
<dbReference type="Gene3D" id="3.40.50.10860">
    <property type="entry name" value="Leucine Dehydrogenase, chain A, domain 1"/>
    <property type="match status" value="1"/>
</dbReference>
<dbReference type="SMART" id="SM00839">
    <property type="entry name" value="ELFV_dehydrog"/>
    <property type="match status" value="1"/>
</dbReference>
<organism evidence="5">
    <name type="scientific">marine metagenome</name>
    <dbReference type="NCBI Taxonomy" id="408172"/>
    <lineage>
        <taxon>unclassified sequences</taxon>
        <taxon>metagenomes</taxon>
        <taxon>ecological metagenomes</taxon>
    </lineage>
</organism>
<dbReference type="GO" id="GO:0006520">
    <property type="term" value="P:amino acid metabolic process"/>
    <property type="evidence" value="ECO:0007669"/>
    <property type="project" value="InterPro"/>
</dbReference>
<dbReference type="GO" id="GO:0016639">
    <property type="term" value="F:oxidoreductase activity, acting on the CH-NH2 group of donors, NAD or NADP as acceptor"/>
    <property type="evidence" value="ECO:0007669"/>
    <property type="project" value="InterPro"/>
</dbReference>
<proteinExistence type="inferred from homology"/>
<dbReference type="InterPro" id="IPR006096">
    <property type="entry name" value="Glu/Leu/Phe/Val/Trp_DH_C"/>
</dbReference>
<dbReference type="InterPro" id="IPR006097">
    <property type="entry name" value="Glu/Leu/Phe/Val/Trp_DH_dimer"/>
</dbReference>
<dbReference type="CDD" id="cd01075">
    <property type="entry name" value="NAD_bind_Leu_Phe_Val_DH"/>
    <property type="match status" value="1"/>
</dbReference>
<dbReference type="PANTHER" id="PTHR42722">
    <property type="entry name" value="LEUCINE DEHYDROGENASE"/>
    <property type="match status" value="1"/>
</dbReference>
<evidence type="ECO:0000256" key="1">
    <source>
        <dbReference type="ARBA" id="ARBA00006382"/>
    </source>
</evidence>
<keyword evidence="2" id="KW-0560">Oxidoreductase</keyword>
<feature type="domain" description="Glutamate/phenylalanine/leucine/valine/L-tryptophan dehydrogenase C-terminal" evidence="4">
    <location>
        <begin position="135"/>
        <end position="338"/>
    </location>
</feature>
<comment type="similarity">
    <text evidence="1">Belongs to the Glu/Leu/Phe/Val dehydrogenases family.</text>
</comment>
<evidence type="ECO:0000256" key="2">
    <source>
        <dbReference type="ARBA" id="ARBA00023002"/>
    </source>
</evidence>
<keyword evidence="3" id="KW-0520">NAD</keyword>
<dbReference type="SUPFAM" id="SSF53223">
    <property type="entry name" value="Aminoacid dehydrogenase-like, N-terminal domain"/>
    <property type="match status" value="1"/>
</dbReference>
<gene>
    <name evidence="5" type="ORF">METZ01_LOCUS167360</name>
</gene>
<dbReference type="InterPro" id="IPR046346">
    <property type="entry name" value="Aminoacid_DH-like_N_sf"/>
</dbReference>
<dbReference type="Pfam" id="PF00208">
    <property type="entry name" value="ELFV_dehydrog"/>
    <property type="match status" value="1"/>
</dbReference>
<dbReference type="PIRSF" id="PIRSF000188">
    <property type="entry name" value="Phe_leu_dh"/>
    <property type="match status" value="1"/>
</dbReference>
<dbReference type="InterPro" id="IPR036291">
    <property type="entry name" value="NAD(P)-bd_dom_sf"/>
</dbReference>
<dbReference type="SUPFAM" id="SSF51735">
    <property type="entry name" value="NAD(P)-binding Rossmann-fold domains"/>
    <property type="match status" value="1"/>
</dbReference>
<evidence type="ECO:0000259" key="4">
    <source>
        <dbReference type="SMART" id="SM00839"/>
    </source>
</evidence>
<evidence type="ECO:0000256" key="3">
    <source>
        <dbReference type="ARBA" id="ARBA00023027"/>
    </source>
</evidence>
<dbReference type="EMBL" id="UINC01030316">
    <property type="protein sequence ID" value="SVB14506.1"/>
    <property type="molecule type" value="Genomic_DNA"/>
</dbReference>
<sequence length="338" mass="37000">MSLKIKDIKIKGYERVIHATNEITKLDCIIAIHNTKLGPALGGVRSWEYNSFEDQKKDALRLSEAMTLKNSICGINFGGGKASINLSNVTKTPELYQSYAEAVETLNGTYLTAGDVNTFKEDLIECSKVSKHVYGINLETSGPTSRGLFYAMKSALNFINNSNDLENVHVAISGVGKVGGKLAKLLSKKNAKITVASINNELVKKLKSVINITEVPPQDLFKTKCDIISPCALGGAINESTKNQLKCRAIVGAANNQLENSALGEWLIKNNIVYSPDYLVNSGGVIAIASEINKTENLLEKQLEKIGNRLKFVLEESKKKNEPTNLIAKRIAWERINS</sequence>